<keyword evidence="10" id="KW-1185">Reference proteome</keyword>
<dbReference type="AlphaFoldDB" id="A0A443LAV2"/>
<keyword evidence="5 8" id="KW-1133">Transmembrane helix</keyword>
<feature type="transmembrane region" description="Helical" evidence="8">
    <location>
        <begin position="230"/>
        <end position="255"/>
    </location>
</feature>
<evidence type="ECO:0000313" key="10">
    <source>
        <dbReference type="Proteomes" id="UP000286594"/>
    </source>
</evidence>
<dbReference type="Proteomes" id="UP000286594">
    <property type="component" value="Unassembled WGS sequence"/>
</dbReference>
<gene>
    <name evidence="9" type="ORF">EOW65_14360</name>
</gene>
<keyword evidence="4 8" id="KW-0812">Transmembrane</keyword>
<comment type="caution">
    <text evidence="9">The sequence shown here is derived from an EMBL/GenBank/DDBJ whole genome shotgun (WGS) entry which is preliminary data.</text>
</comment>
<dbReference type="OrthoDB" id="7865847at2"/>
<feature type="transmembrane region" description="Helical" evidence="8">
    <location>
        <begin position="198"/>
        <end position="218"/>
    </location>
</feature>
<comment type="similarity">
    <text evidence="7">Belongs to the glycosyltransferase 87 family.</text>
</comment>
<dbReference type="GO" id="GO:0005886">
    <property type="term" value="C:plasma membrane"/>
    <property type="evidence" value="ECO:0007669"/>
    <property type="project" value="UniProtKB-SubCell"/>
</dbReference>
<dbReference type="EMBL" id="SAVB01000020">
    <property type="protein sequence ID" value="RWR46294.1"/>
    <property type="molecule type" value="Genomic_DNA"/>
</dbReference>
<feature type="transmembrane region" description="Helical" evidence="8">
    <location>
        <begin position="151"/>
        <end position="167"/>
    </location>
</feature>
<feature type="transmembrane region" description="Helical" evidence="8">
    <location>
        <begin position="119"/>
        <end position="139"/>
    </location>
</feature>
<evidence type="ECO:0000313" key="9">
    <source>
        <dbReference type="EMBL" id="RWR46294.1"/>
    </source>
</evidence>
<evidence type="ECO:0000256" key="1">
    <source>
        <dbReference type="ARBA" id="ARBA00004651"/>
    </source>
</evidence>
<evidence type="ECO:0000256" key="5">
    <source>
        <dbReference type="ARBA" id="ARBA00022989"/>
    </source>
</evidence>
<keyword evidence="3" id="KW-0808">Transferase</keyword>
<sequence length="432" mass="45493">MSATLFSYTGSVPPVQRRREAVLTAVMLFVWSIWAWFLAANIWSSDLAALWFAGHFHAIGQDALVYDAPAQFFGGTPPGWIAAHLAHGGPPAGLSFPYVYPPLWAGLIAPVTGWLEPIAFFRLFLALHVALLAGSVLLAERIARPDGMPRLVFIGWGLAVLTLSAPVRASLYLNQPTIGVTFLVLLAVACLRERPRLAGGVLAVAAAIKLTPLVYALLCVQARRPRALVVLALGLAALALASFALMGTGLHQAFLEQLGRAGQNSVWARGNPSLRLLLLDLLPAGEMPGTFVWMPGGEAALVALPRWLGPVAAVVALLIALPAAVLAVRRPGPAAVTLGLLGLSIGLAVFGPVSWLHYFVLPMLIAPALGSGLGRGATLIVLAQLLLANSDAVLSFFPADADGTFRYVALICLSWLVTLAATVVALSRHPKG</sequence>
<evidence type="ECO:0000256" key="3">
    <source>
        <dbReference type="ARBA" id="ARBA00022679"/>
    </source>
</evidence>
<feature type="transmembrane region" description="Helical" evidence="8">
    <location>
        <begin position="307"/>
        <end position="328"/>
    </location>
</feature>
<accession>A0A443LAV2</accession>
<dbReference type="GO" id="GO:0016758">
    <property type="term" value="F:hexosyltransferase activity"/>
    <property type="evidence" value="ECO:0007669"/>
    <property type="project" value="InterPro"/>
</dbReference>
<evidence type="ECO:0000256" key="7">
    <source>
        <dbReference type="ARBA" id="ARBA00024033"/>
    </source>
</evidence>
<reference evidence="9 10" key="1">
    <citation type="submission" date="2019-01" db="EMBL/GenBank/DDBJ databases">
        <title>Sinorhodobacter populi sp. nov. isolated from the symptomatic bark tissue of Populus euramericana canker.</title>
        <authorList>
            <person name="Xu G."/>
        </authorList>
    </citation>
    <scope>NUCLEOTIDE SEQUENCE [LARGE SCALE GENOMIC DNA]</scope>
    <source>
        <strain evidence="9 10">CCTCC AB2012026</strain>
    </source>
</reference>
<evidence type="ECO:0000256" key="4">
    <source>
        <dbReference type="ARBA" id="ARBA00022692"/>
    </source>
</evidence>
<proteinExistence type="inferred from homology"/>
<keyword evidence="6 8" id="KW-0472">Membrane</keyword>
<evidence type="ECO:0000256" key="8">
    <source>
        <dbReference type="SAM" id="Phobius"/>
    </source>
</evidence>
<feature type="transmembrane region" description="Helical" evidence="8">
    <location>
        <begin position="407"/>
        <end position="426"/>
    </location>
</feature>
<evidence type="ECO:0000256" key="2">
    <source>
        <dbReference type="ARBA" id="ARBA00022475"/>
    </source>
</evidence>
<organism evidence="9 10">
    <name type="scientific">Paenirhodobacter ferrireducens</name>
    <dbReference type="NCBI Taxonomy" id="1215032"/>
    <lineage>
        <taxon>Bacteria</taxon>
        <taxon>Pseudomonadati</taxon>
        <taxon>Pseudomonadota</taxon>
        <taxon>Alphaproteobacteria</taxon>
        <taxon>Rhodobacterales</taxon>
        <taxon>Rhodobacter group</taxon>
        <taxon>Paenirhodobacter</taxon>
    </lineage>
</organism>
<feature type="transmembrane region" description="Helical" evidence="8">
    <location>
        <begin position="335"/>
        <end position="358"/>
    </location>
</feature>
<feature type="transmembrane region" description="Helical" evidence="8">
    <location>
        <begin position="364"/>
        <end position="387"/>
    </location>
</feature>
<name>A0A443LAV2_9RHOB</name>
<dbReference type="InterPro" id="IPR018584">
    <property type="entry name" value="GT87"/>
</dbReference>
<evidence type="ECO:0000256" key="6">
    <source>
        <dbReference type="ARBA" id="ARBA00023136"/>
    </source>
</evidence>
<feature type="transmembrane region" description="Helical" evidence="8">
    <location>
        <begin position="21"/>
        <end position="43"/>
    </location>
</feature>
<dbReference type="RefSeq" id="WP_128150549.1">
    <property type="nucleotide sequence ID" value="NZ_SAVB01000020.1"/>
</dbReference>
<dbReference type="Pfam" id="PF09594">
    <property type="entry name" value="GT87"/>
    <property type="match status" value="1"/>
</dbReference>
<protein>
    <submittedName>
        <fullName evidence="9">DUF2029 domain-containing protein</fullName>
    </submittedName>
</protein>
<keyword evidence="2" id="KW-1003">Cell membrane</keyword>
<comment type="subcellular location">
    <subcellularLocation>
        <location evidence="1">Cell membrane</location>
        <topology evidence="1">Multi-pass membrane protein</topology>
    </subcellularLocation>
</comment>